<name>A0A3B0T8N1_9ZZZZ</name>
<dbReference type="GO" id="GO:0006352">
    <property type="term" value="P:DNA-templated transcription initiation"/>
    <property type="evidence" value="ECO:0007669"/>
    <property type="project" value="InterPro"/>
</dbReference>
<evidence type="ECO:0000256" key="5">
    <source>
        <dbReference type="ARBA" id="ARBA00023163"/>
    </source>
</evidence>
<dbReference type="Gene3D" id="1.10.10.10">
    <property type="entry name" value="Winged helix-like DNA-binding domain superfamily/Winged helix DNA-binding domain"/>
    <property type="match status" value="1"/>
</dbReference>
<dbReference type="Pfam" id="PF08281">
    <property type="entry name" value="Sigma70_r4_2"/>
    <property type="match status" value="1"/>
</dbReference>
<dbReference type="NCBIfam" id="TIGR02937">
    <property type="entry name" value="sigma70-ECF"/>
    <property type="match status" value="1"/>
</dbReference>
<keyword evidence="2" id="KW-0805">Transcription regulation</keyword>
<dbReference type="InterPro" id="IPR039425">
    <property type="entry name" value="RNA_pol_sigma-70-like"/>
</dbReference>
<gene>
    <name evidence="8" type="ORF">MNBD_ACTINO02-2155</name>
</gene>
<sequence>MTPTRNTIAKALATDLDRAFPHLVTLYQRELFSGIRTMVPSHSDAEDTMQDVFLKAYQSLTGWGTERRASLSVRPWLWMIATNTCRNRARTKGRRPTEVELLIGVQDPTESQPEPNLELDEWADRLAALTMPARTAVVLRHVVGLRIDEIAEIVKRPEGTVKADIHRGLKKLRTMLEEVSL</sequence>
<evidence type="ECO:0000259" key="7">
    <source>
        <dbReference type="Pfam" id="PF08281"/>
    </source>
</evidence>
<dbReference type="EMBL" id="UOEK01000311">
    <property type="protein sequence ID" value="VAW05154.1"/>
    <property type="molecule type" value="Genomic_DNA"/>
</dbReference>
<dbReference type="InterPro" id="IPR013249">
    <property type="entry name" value="RNA_pol_sigma70_r4_t2"/>
</dbReference>
<accession>A0A3B0T8N1</accession>
<evidence type="ECO:0008006" key="9">
    <source>
        <dbReference type="Google" id="ProtNLM"/>
    </source>
</evidence>
<keyword evidence="5" id="KW-0804">Transcription</keyword>
<feature type="domain" description="RNA polymerase sigma-70 region 2" evidence="6">
    <location>
        <begin position="23"/>
        <end position="95"/>
    </location>
</feature>
<dbReference type="InterPro" id="IPR013324">
    <property type="entry name" value="RNA_pol_sigma_r3/r4-like"/>
</dbReference>
<dbReference type="InterPro" id="IPR036388">
    <property type="entry name" value="WH-like_DNA-bd_sf"/>
</dbReference>
<dbReference type="PANTHER" id="PTHR43133:SF8">
    <property type="entry name" value="RNA POLYMERASE SIGMA FACTOR HI_1459-RELATED"/>
    <property type="match status" value="1"/>
</dbReference>
<evidence type="ECO:0000256" key="4">
    <source>
        <dbReference type="ARBA" id="ARBA00023125"/>
    </source>
</evidence>
<proteinExistence type="inferred from homology"/>
<reference evidence="8" key="1">
    <citation type="submission" date="2018-06" db="EMBL/GenBank/DDBJ databases">
        <authorList>
            <person name="Zhirakovskaya E."/>
        </authorList>
    </citation>
    <scope>NUCLEOTIDE SEQUENCE</scope>
</reference>
<dbReference type="InterPro" id="IPR014284">
    <property type="entry name" value="RNA_pol_sigma-70_dom"/>
</dbReference>
<dbReference type="InterPro" id="IPR013325">
    <property type="entry name" value="RNA_pol_sigma_r2"/>
</dbReference>
<evidence type="ECO:0000313" key="8">
    <source>
        <dbReference type="EMBL" id="VAW05154.1"/>
    </source>
</evidence>
<keyword evidence="4" id="KW-0238">DNA-binding</keyword>
<dbReference type="SUPFAM" id="SSF88659">
    <property type="entry name" value="Sigma3 and sigma4 domains of RNA polymerase sigma factors"/>
    <property type="match status" value="1"/>
</dbReference>
<dbReference type="SUPFAM" id="SSF88946">
    <property type="entry name" value="Sigma2 domain of RNA polymerase sigma factors"/>
    <property type="match status" value="1"/>
</dbReference>
<dbReference type="AlphaFoldDB" id="A0A3B0T8N1"/>
<dbReference type="InterPro" id="IPR007627">
    <property type="entry name" value="RNA_pol_sigma70_r2"/>
</dbReference>
<dbReference type="PANTHER" id="PTHR43133">
    <property type="entry name" value="RNA POLYMERASE ECF-TYPE SIGMA FACTO"/>
    <property type="match status" value="1"/>
</dbReference>
<evidence type="ECO:0000259" key="6">
    <source>
        <dbReference type="Pfam" id="PF04542"/>
    </source>
</evidence>
<dbReference type="Pfam" id="PF04542">
    <property type="entry name" value="Sigma70_r2"/>
    <property type="match status" value="1"/>
</dbReference>
<organism evidence="8">
    <name type="scientific">hydrothermal vent metagenome</name>
    <dbReference type="NCBI Taxonomy" id="652676"/>
    <lineage>
        <taxon>unclassified sequences</taxon>
        <taxon>metagenomes</taxon>
        <taxon>ecological metagenomes</taxon>
    </lineage>
</organism>
<evidence type="ECO:0000256" key="3">
    <source>
        <dbReference type="ARBA" id="ARBA00023082"/>
    </source>
</evidence>
<keyword evidence="3" id="KW-0731">Sigma factor</keyword>
<feature type="domain" description="RNA polymerase sigma factor 70 region 4 type 2" evidence="7">
    <location>
        <begin position="122"/>
        <end position="172"/>
    </location>
</feature>
<dbReference type="GO" id="GO:0016987">
    <property type="term" value="F:sigma factor activity"/>
    <property type="evidence" value="ECO:0007669"/>
    <property type="project" value="UniProtKB-KW"/>
</dbReference>
<evidence type="ECO:0000256" key="2">
    <source>
        <dbReference type="ARBA" id="ARBA00023015"/>
    </source>
</evidence>
<dbReference type="GO" id="GO:0003677">
    <property type="term" value="F:DNA binding"/>
    <property type="evidence" value="ECO:0007669"/>
    <property type="project" value="UniProtKB-KW"/>
</dbReference>
<protein>
    <recommendedName>
        <fullName evidence="9">RNA polymerase ECF-type sigma factor</fullName>
    </recommendedName>
</protein>
<comment type="similarity">
    <text evidence="1">Belongs to the sigma-70 factor family. ECF subfamily.</text>
</comment>
<evidence type="ECO:0000256" key="1">
    <source>
        <dbReference type="ARBA" id="ARBA00010641"/>
    </source>
</evidence>
<dbReference type="Gene3D" id="1.10.1740.10">
    <property type="match status" value="1"/>
</dbReference>